<sequence length="126" mass="14788">MTGFYRHSDSSQRHHGWTLFRRLSRLSELPWVFTDDFNDILDDSEKLGGSQRPRHLMENFRAALDDCDLQDIGWTLFRRLSRLSALPWVFASDFNDILDDSEKLGGSQRPRHLMENFRAALDDCDL</sequence>
<dbReference type="SUPFAM" id="SSF56219">
    <property type="entry name" value="DNase I-like"/>
    <property type="match status" value="1"/>
</dbReference>
<dbReference type="AlphaFoldDB" id="A0AAE0EK92"/>
<dbReference type="InterPro" id="IPR036691">
    <property type="entry name" value="Endo/exonu/phosph_ase_sf"/>
</dbReference>
<dbReference type="Proteomes" id="UP001281410">
    <property type="component" value="Unassembled WGS sequence"/>
</dbReference>
<gene>
    <name evidence="1" type="ORF">Dsin_003459</name>
</gene>
<proteinExistence type="predicted"/>
<keyword evidence="2" id="KW-1185">Reference proteome</keyword>
<organism evidence="1 2">
    <name type="scientific">Dipteronia sinensis</name>
    <dbReference type="NCBI Taxonomy" id="43782"/>
    <lineage>
        <taxon>Eukaryota</taxon>
        <taxon>Viridiplantae</taxon>
        <taxon>Streptophyta</taxon>
        <taxon>Embryophyta</taxon>
        <taxon>Tracheophyta</taxon>
        <taxon>Spermatophyta</taxon>
        <taxon>Magnoliopsida</taxon>
        <taxon>eudicotyledons</taxon>
        <taxon>Gunneridae</taxon>
        <taxon>Pentapetalae</taxon>
        <taxon>rosids</taxon>
        <taxon>malvids</taxon>
        <taxon>Sapindales</taxon>
        <taxon>Sapindaceae</taxon>
        <taxon>Hippocastanoideae</taxon>
        <taxon>Acereae</taxon>
        <taxon>Dipteronia</taxon>
    </lineage>
</organism>
<evidence type="ECO:0000313" key="2">
    <source>
        <dbReference type="Proteomes" id="UP001281410"/>
    </source>
</evidence>
<comment type="caution">
    <text evidence="1">The sequence shown here is derived from an EMBL/GenBank/DDBJ whole genome shotgun (WGS) entry which is preliminary data.</text>
</comment>
<evidence type="ECO:0000313" key="1">
    <source>
        <dbReference type="EMBL" id="KAK3231578.1"/>
    </source>
</evidence>
<accession>A0AAE0EK92</accession>
<reference evidence="1" key="1">
    <citation type="journal article" date="2023" name="Plant J.">
        <title>Genome sequences and population genomics provide insights into the demographic history, inbreeding, and mutation load of two 'living fossil' tree species of Dipteronia.</title>
        <authorList>
            <person name="Feng Y."/>
            <person name="Comes H.P."/>
            <person name="Chen J."/>
            <person name="Zhu S."/>
            <person name="Lu R."/>
            <person name="Zhang X."/>
            <person name="Li P."/>
            <person name="Qiu J."/>
            <person name="Olsen K.M."/>
            <person name="Qiu Y."/>
        </authorList>
    </citation>
    <scope>NUCLEOTIDE SEQUENCE</scope>
    <source>
        <strain evidence="1">NBL</strain>
    </source>
</reference>
<protein>
    <recommendedName>
        <fullName evidence="3">Exo_endo_phos domain-containing protein</fullName>
    </recommendedName>
</protein>
<name>A0AAE0EK92_9ROSI</name>
<dbReference type="EMBL" id="JANJYJ010000001">
    <property type="protein sequence ID" value="KAK3231578.1"/>
    <property type="molecule type" value="Genomic_DNA"/>
</dbReference>
<evidence type="ECO:0008006" key="3">
    <source>
        <dbReference type="Google" id="ProtNLM"/>
    </source>
</evidence>